<evidence type="ECO:0000313" key="1">
    <source>
        <dbReference type="EMBL" id="MBD3907267.1"/>
    </source>
</evidence>
<keyword evidence="3" id="KW-1185">Reference proteome</keyword>
<dbReference type="EMBL" id="JAJJML010000001">
    <property type="protein sequence ID" value="MCC9033028.1"/>
    <property type="molecule type" value="Genomic_DNA"/>
</dbReference>
<evidence type="ECO:0000313" key="4">
    <source>
        <dbReference type="Proteomes" id="UP001107960"/>
    </source>
</evidence>
<proteinExistence type="predicted"/>
<protein>
    <submittedName>
        <fullName evidence="2">Uncharacterized protein</fullName>
    </submittedName>
</protein>
<evidence type="ECO:0000313" key="2">
    <source>
        <dbReference type="EMBL" id="MCC9033028.1"/>
    </source>
</evidence>
<reference evidence="1" key="3">
    <citation type="submission" date="2024-05" db="EMBL/GenBank/DDBJ databases">
        <title>Description of novel Chryseobacterium sp. strain C-2.</title>
        <authorList>
            <person name="Saticioglu I.B."/>
        </authorList>
    </citation>
    <scope>NUCLEOTIDE SEQUENCE</scope>
    <source>
        <strain evidence="1">C-2</strain>
    </source>
</reference>
<organism evidence="2 4">
    <name type="scientific">Chryseobacterium muglaense</name>
    <dbReference type="NCBI Taxonomy" id="2893752"/>
    <lineage>
        <taxon>Bacteria</taxon>
        <taxon>Pseudomonadati</taxon>
        <taxon>Bacteroidota</taxon>
        <taxon>Flavobacteriia</taxon>
        <taxon>Flavobacteriales</taxon>
        <taxon>Weeksellaceae</taxon>
        <taxon>Chryseobacterium group</taxon>
        <taxon>Chryseobacterium</taxon>
    </lineage>
</organism>
<dbReference type="EMBL" id="JACXXP010000062">
    <property type="protein sequence ID" value="MBD3907267.1"/>
    <property type="molecule type" value="Genomic_DNA"/>
</dbReference>
<comment type="caution">
    <text evidence="2">The sequence shown here is derived from an EMBL/GenBank/DDBJ whole genome shotgun (WGS) entry which is preliminary data.</text>
</comment>
<dbReference type="RefSeq" id="WP_191181612.1">
    <property type="nucleotide sequence ID" value="NZ_JACXXP010000062.1"/>
</dbReference>
<evidence type="ECO:0000313" key="3">
    <source>
        <dbReference type="Proteomes" id="UP000603715"/>
    </source>
</evidence>
<gene>
    <name evidence="1" type="ORF">IEW27_22100</name>
    <name evidence="2" type="ORF">LNP80_01995</name>
</gene>
<dbReference type="AlphaFoldDB" id="A0A9Q3UPG4"/>
<dbReference type="Proteomes" id="UP000603715">
    <property type="component" value="Unassembled WGS sequence"/>
</dbReference>
<reference evidence="3" key="2">
    <citation type="submission" date="2023-07" db="EMBL/GenBank/DDBJ databases">
        <title>Description of novel Chryseobacterium sp. strain C-2.</title>
        <authorList>
            <person name="Saticioglu I.B."/>
        </authorList>
    </citation>
    <scope>NUCLEOTIDE SEQUENCE [LARGE SCALE GENOMIC DNA]</scope>
    <source>
        <strain evidence="3">C-2</strain>
    </source>
</reference>
<sequence length="666" mass="77657">MSNKKIGLAPYHIPTVAAGEYNIAASLKNNLEQNVTQEIKFGVAGYNASIPQNEVLAVYPPREHTGNFAGTFPHIQFRRSTLPWEYKVNQTDSHDKRFPYIFLVLLKEKELNDFQIITTDTNQLEGSTESPDEPKPLKIIKHNNSELFPKADLIKNLAHVRVQEHTEIKNLNLPKETSILVSHRMVEPNTKYRAFVCYYAKEMTDKYKMITDTVTHPNSCVILNEWSFESIGADLYQIDKDKLKNHPAYNIFNENLKDSEIDTLEEIKKHAKPELISLIGENQAYLKERDENWENWKNKDDLKGFEEQEKDKKGNNHILEYLQYNGKNLKGYLHELELQPFKTFLKKKVSGTELVDYPSQIKNLLDIAKVPLEHQLKAGGKMVSWYQGPFTNGKILFDILGELNRKGIKDVPNHQDYLNLFNEDTGMYDMTYSVAWQLGRLMIMNDNKVLQELKKWKYEIEIYNLVKEQNELNHLPNLKNNKPVISDLLMNYVTELIQFRNFPLYYLLPHADLSTEESIKYFKIDNSWILAFLFGIFSSGPTLRMTDFENYILKEKKLESIFNKVSEYYGILLQTQTIKNWPHLVVELGKLHDVHYVTTINSTLRLYITDEPFSSVEMYLKNENAHFGIIYKDNKAKTITIDGNEDSTCIANKYLWKQPRVVLNLK</sequence>
<dbReference type="Proteomes" id="UP001107960">
    <property type="component" value="Unassembled WGS sequence"/>
</dbReference>
<reference evidence="2" key="1">
    <citation type="submission" date="2021-11" db="EMBL/GenBank/DDBJ databases">
        <title>Description of novel Chryseobacterium species.</title>
        <authorList>
            <person name="Saticioglu I.B."/>
            <person name="Ay H."/>
            <person name="Altun S."/>
            <person name="Duman M."/>
        </authorList>
    </citation>
    <scope>NUCLEOTIDE SEQUENCE</scope>
    <source>
        <strain evidence="2">C-39</strain>
    </source>
</reference>
<accession>A0A9Q3UPG4</accession>
<name>A0A9Q3UPG4_9FLAO</name>